<organism evidence="2 3">
    <name type="scientific">Thalassotalea euphylliae</name>
    <dbReference type="NCBI Taxonomy" id="1655234"/>
    <lineage>
        <taxon>Bacteria</taxon>
        <taxon>Pseudomonadati</taxon>
        <taxon>Pseudomonadota</taxon>
        <taxon>Gammaproteobacteria</taxon>
        <taxon>Alteromonadales</taxon>
        <taxon>Colwelliaceae</taxon>
        <taxon>Thalassotalea</taxon>
    </lineage>
</organism>
<dbReference type="InterPro" id="IPR016181">
    <property type="entry name" value="Acyl_CoA_acyltransferase"/>
</dbReference>
<sequence>MASTLLKLVDETIPDIYLQQITKDDATEQYVNWLNDPMVNRYLETRFMVQTLTSVSAFIDNINVNPNEHLFTIRLSATGQHIGNIKLGAVNGHHGYGDISLFIGEKSCWGKGYASQAIKLISQYGLKQLGLRKLCAGAYEPNIGSTNAFLKAGFIHDGVLKAHYLVDGSTCDRVQVCLFSED</sequence>
<dbReference type="SUPFAM" id="SSF55729">
    <property type="entry name" value="Acyl-CoA N-acyltransferases (Nat)"/>
    <property type="match status" value="1"/>
</dbReference>
<keyword evidence="3" id="KW-1185">Reference proteome</keyword>
<evidence type="ECO:0000313" key="3">
    <source>
        <dbReference type="Proteomes" id="UP000256899"/>
    </source>
</evidence>
<name>A0A3E0U0R1_9GAMM</name>
<dbReference type="EMBL" id="QUOT01000001">
    <property type="protein sequence ID" value="REL30280.1"/>
    <property type="molecule type" value="Genomic_DNA"/>
</dbReference>
<gene>
    <name evidence="2" type="ORF">DXX94_05925</name>
</gene>
<dbReference type="Pfam" id="PF13302">
    <property type="entry name" value="Acetyltransf_3"/>
    <property type="match status" value="1"/>
</dbReference>
<comment type="caution">
    <text evidence="2">The sequence shown here is derived from an EMBL/GenBank/DDBJ whole genome shotgun (WGS) entry which is preliminary data.</text>
</comment>
<dbReference type="InterPro" id="IPR000182">
    <property type="entry name" value="GNAT_dom"/>
</dbReference>
<evidence type="ECO:0000259" key="1">
    <source>
        <dbReference type="Pfam" id="PF13302"/>
    </source>
</evidence>
<dbReference type="PANTHER" id="PTHR43415">
    <property type="entry name" value="SPERMIDINE N(1)-ACETYLTRANSFERASE"/>
    <property type="match status" value="1"/>
</dbReference>
<reference evidence="3" key="1">
    <citation type="submission" date="2018-08" db="EMBL/GenBank/DDBJ databases">
        <title>Thalassotalea euphylliae genome.</title>
        <authorList>
            <person name="Summers S."/>
            <person name="Rice S.A."/>
            <person name="Freckelton M.L."/>
            <person name="Nedved B.T."/>
            <person name="Hadfield M.G."/>
        </authorList>
    </citation>
    <scope>NUCLEOTIDE SEQUENCE [LARGE SCALE GENOMIC DNA]</scope>
    <source>
        <strain evidence="3">H3</strain>
    </source>
</reference>
<proteinExistence type="predicted"/>
<dbReference type="PANTHER" id="PTHR43415:SF3">
    <property type="entry name" value="GNAT-FAMILY ACETYLTRANSFERASE"/>
    <property type="match status" value="1"/>
</dbReference>
<accession>A0A3E0U0R1</accession>
<dbReference type="GO" id="GO:0016747">
    <property type="term" value="F:acyltransferase activity, transferring groups other than amino-acyl groups"/>
    <property type="evidence" value="ECO:0007669"/>
    <property type="project" value="InterPro"/>
</dbReference>
<dbReference type="Gene3D" id="3.40.630.30">
    <property type="match status" value="1"/>
</dbReference>
<dbReference type="RefSeq" id="WP_116014506.1">
    <property type="nucleotide sequence ID" value="NZ_QUOT01000001.1"/>
</dbReference>
<dbReference type="AlphaFoldDB" id="A0A3E0U0R1"/>
<protein>
    <submittedName>
        <fullName evidence="2">N-acetyltransferase</fullName>
    </submittedName>
</protein>
<keyword evidence="2" id="KW-0808">Transferase</keyword>
<feature type="domain" description="N-acetyltransferase" evidence="1">
    <location>
        <begin position="16"/>
        <end position="154"/>
    </location>
</feature>
<evidence type="ECO:0000313" key="2">
    <source>
        <dbReference type="EMBL" id="REL30280.1"/>
    </source>
</evidence>
<dbReference type="Proteomes" id="UP000256899">
    <property type="component" value="Unassembled WGS sequence"/>
</dbReference>